<dbReference type="KEGG" id="asim:FE240_07235"/>
<evidence type="ECO:0000259" key="1">
    <source>
        <dbReference type="Pfam" id="PF01882"/>
    </source>
</evidence>
<accession>A0A5J6WWG7</accession>
<dbReference type="AlphaFoldDB" id="A0A5J6WWG7"/>
<name>A0A5J6WWG7_9GAMM</name>
<protein>
    <submittedName>
        <fullName evidence="2">DUF58 domain-containing protein</fullName>
    </submittedName>
</protein>
<evidence type="ECO:0000313" key="2">
    <source>
        <dbReference type="EMBL" id="QFI54507.1"/>
    </source>
</evidence>
<evidence type="ECO:0000313" key="3">
    <source>
        <dbReference type="Proteomes" id="UP000594034"/>
    </source>
</evidence>
<organism evidence="2 3">
    <name type="scientific">Aeromonas simiae</name>
    <dbReference type="NCBI Taxonomy" id="218936"/>
    <lineage>
        <taxon>Bacteria</taxon>
        <taxon>Pseudomonadati</taxon>
        <taxon>Pseudomonadota</taxon>
        <taxon>Gammaproteobacteria</taxon>
        <taxon>Aeromonadales</taxon>
        <taxon>Aeromonadaceae</taxon>
        <taxon>Aeromonas</taxon>
    </lineage>
</organism>
<dbReference type="Pfam" id="PF01882">
    <property type="entry name" value="DUF58"/>
    <property type="match status" value="1"/>
</dbReference>
<gene>
    <name evidence="2" type="ORF">FE240_07235</name>
</gene>
<dbReference type="InterPro" id="IPR002881">
    <property type="entry name" value="DUF58"/>
</dbReference>
<dbReference type="PANTHER" id="PTHR33608:SF12">
    <property type="entry name" value="DUF58 DOMAIN-CONTAINING PROTEIN"/>
    <property type="match status" value="1"/>
</dbReference>
<proteinExistence type="predicted"/>
<reference evidence="2 3" key="1">
    <citation type="submission" date="2019-05" db="EMBL/GenBank/DDBJ databases">
        <title>OXA-830, a novel chromosomally encoded expanded-spectrum class D beta-lactamase in Aeromonas simiae.</title>
        <authorList>
            <person name="Zhou W."/>
            <person name="Chen Q."/>
        </authorList>
    </citation>
    <scope>NUCLEOTIDE SEQUENCE [LARGE SCALE GENOMIC DNA]</scope>
    <source>
        <strain evidence="2 3">A6</strain>
    </source>
</reference>
<sequence length="287" mass="32478">MPLSEAALLGDPLLALPLARLLATRSLARLAPERHTPQHRGRFARQPGLTFKELRPYQSGDEVRHIDWRVTARLGRPHTRLYHDEQEQTCAVWLDLGRDMYFGSRVQLKARLGAELAAALLWQGLGRPLWLQAGDGPALAHARRPEPLLAELCARYTQGLAHREAAQALPAHQRLPDGCALHLITDRRTPPPLLHWMGQLARRHPLRLWQIVDPLELALPPHARLPVTSHTGRGWLDGERRHDYAAAARAQDEAQLAQLLPLVKRLYRLDNGRPLAEQWQEGPCRLI</sequence>
<feature type="domain" description="DUF58" evidence="1">
    <location>
        <begin position="53"/>
        <end position="122"/>
    </location>
</feature>
<keyword evidence="3" id="KW-1185">Reference proteome</keyword>
<dbReference type="EMBL" id="CP040449">
    <property type="protein sequence ID" value="QFI54507.1"/>
    <property type="molecule type" value="Genomic_DNA"/>
</dbReference>
<dbReference type="PANTHER" id="PTHR33608">
    <property type="entry name" value="BLL2464 PROTEIN"/>
    <property type="match status" value="1"/>
</dbReference>
<dbReference type="Proteomes" id="UP000594034">
    <property type="component" value="Chromosome"/>
</dbReference>
<dbReference type="RefSeq" id="WP_193003964.1">
    <property type="nucleotide sequence ID" value="NZ_CP040449.1"/>
</dbReference>